<comment type="caution">
    <text evidence="2">The sequence shown here is derived from an EMBL/GenBank/DDBJ whole genome shotgun (WGS) entry which is preliminary data.</text>
</comment>
<evidence type="ECO:0000313" key="3">
    <source>
        <dbReference type="Proteomes" id="UP000028582"/>
    </source>
</evidence>
<evidence type="ECO:0000259" key="1">
    <source>
        <dbReference type="PROSITE" id="PS51471"/>
    </source>
</evidence>
<protein>
    <recommendedName>
        <fullName evidence="1">Fe2OG dioxygenase domain-containing protein</fullName>
    </recommendedName>
</protein>
<dbReference type="PANTHER" id="PTHR33099:SF7">
    <property type="entry name" value="MYND-TYPE DOMAIN-CONTAINING PROTEIN"/>
    <property type="match status" value="1"/>
</dbReference>
<accession>A0A080ZCX9</accession>
<dbReference type="OrthoDB" id="116233at2759"/>
<name>A0A080ZCX9_PHYNI</name>
<gene>
    <name evidence="2" type="ORF">F444_18027</name>
</gene>
<dbReference type="Proteomes" id="UP000028582">
    <property type="component" value="Unassembled WGS sequence"/>
</dbReference>
<proteinExistence type="predicted"/>
<dbReference type="EMBL" id="ANJA01003269">
    <property type="protein sequence ID" value="ETO64490.1"/>
    <property type="molecule type" value="Genomic_DNA"/>
</dbReference>
<dbReference type="PROSITE" id="PS51471">
    <property type="entry name" value="FE2OG_OXY"/>
    <property type="match status" value="1"/>
</dbReference>
<reference evidence="2 3" key="1">
    <citation type="submission" date="2013-11" db="EMBL/GenBank/DDBJ databases">
        <title>The Genome Sequence of Phytophthora parasitica P1976.</title>
        <authorList>
            <consortium name="The Broad Institute Genomics Platform"/>
            <person name="Russ C."/>
            <person name="Tyler B."/>
            <person name="Panabieres F."/>
            <person name="Shan W."/>
            <person name="Tripathy S."/>
            <person name="Grunwald N."/>
            <person name="Machado M."/>
            <person name="Johnson C.S."/>
            <person name="Walker B."/>
            <person name="Young S."/>
            <person name="Zeng Q."/>
            <person name="Gargeya S."/>
            <person name="Fitzgerald M."/>
            <person name="Haas B."/>
            <person name="Abouelleil A."/>
            <person name="Allen A.W."/>
            <person name="Alvarado L."/>
            <person name="Arachchi H.M."/>
            <person name="Berlin A.M."/>
            <person name="Chapman S.B."/>
            <person name="Gainer-Dewar J."/>
            <person name="Goldberg J."/>
            <person name="Griggs A."/>
            <person name="Gujja S."/>
            <person name="Hansen M."/>
            <person name="Howarth C."/>
            <person name="Imamovic A."/>
            <person name="Ireland A."/>
            <person name="Larimer J."/>
            <person name="McCowan C."/>
            <person name="Murphy C."/>
            <person name="Pearson M."/>
            <person name="Poon T.W."/>
            <person name="Priest M."/>
            <person name="Roberts A."/>
            <person name="Saif S."/>
            <person name="Shea T."/>
            <person name="Sisk P."/>
            <person name="Sykes S."/>
            <person name="Wortman J."/>
            <person name="Nusbaum C."/>
            <person name="Birren B."/>
        </authorList>
    </citation>
    <scope>NUCLEOTIDE SEQUENCE [LARGE SCALE GENOMIC DNA]</scope>
    <source>
        <strain evidence="2 3">P1976</strain>
    </source>
</reference>
<evidence type="ECO:0000313" key="2">
    <source>
        <dbReference type="EMBL" id="ETO64490.1"/>
    </source>
</evidence>
<feature type="domain" description="Fe2OG dioxygenase" evidence="1">
    <location>
        <begin position="140"/>
        <end position="242"/>
    </location>
</feature>
<dbReference type="Gene3D" id="2.60.120.620">
    <property type="entry name" value="q2cbj1_9rhob like domain"/>
    <property type="match status" value="1"/>
</dbReference>
<dbReference type="InterPro" id="IPR005123">
    <property type="entry name" value="Oxoglu/Fe-dep_dioxygenase_dom"/>
</dbReference>
<organism evidence="2 3">
    <name type="scientific">Phytophthora nicotianae P1976</name>
    <dbReference type="NCBI Taxonomy" id="1317066"/>
    <lineage>
        <taxon>Eukaryota</taxon>
        <taxon>Sar</taxon>
        <taxon>Stramenopiles</taxon>
        <taxon>Oomycota</taxon>
        <taxon>Peronosporomycetes</taxon>
        <taxon>Peronosporales</taxon>
        <taxon>Peronosporaceae</taxon>
        <taxon>Phytophthora</taxon>
    </lineage>
</organism>
<dbReference type="AlphaFoldDB" id="A0A080ZCX9"/>
<dbReference type="PANTHER" id="PTHR33099">
    <property type="entry name" value="FE2OG DIOXYGENASE DOMAIN-CONTAINING PROTEIN"/>
    <property type="match status" value="1"/>
</dbReference>
<sequence>MDEDFEDEEWPFGCEGGPEDILAPSGVGSAEVSKLLARADGEAGEFSFGGVADTLPVAPGLFVDGLGAISTPLYAEQAEKLIALCEKSPFGHNMDTKLDDNVRKSWQLQPNLIEFKNPLWQTGIENLSKTIASRLGYKDIPLKCLLYKLLVYGEGGHFVKHQDTEKEDGMIATLVVQPPSMHQGGDLVVYRDAEVKYRHDFGKADNSAAYQPHYAVHYADAEHALEKVTKGYRLALVYSICLPPTMRHLERQYDVPLTEELANAIAKMKGDDDSFALLLAHEYTENSIRNMGSGALKGVDSARFHALDGANALVPEDKKLLFFIVQLQHDVSYNCGGYDYEKTGHNDSATWFTRTGKGLGRVAHSTEKLNILNPGQEALESIWSLTAYGKMTKRGGYVGNESSKTVSTYTRYAIVAWPATKHSDKALKFMPMDVAAEALHCRKPVSAEEVSKFLEGASARIETENKKKKYGEKREVFSTKFFRLVCELLAGTGDPKAVNSFFTTYCGALGGVEDNEAFIPPITAIVRTFDWSDIGDSVLKALGSGVEKDDDGRGREINAGLSSLKMTLRVIDGLASGTAQQALVKKSVEIATQMADKELFTSKSIGLLWKWVIHSDDKKHLETIANKFREAETSLLGPSIQYLSQHLSNTGNDVKSAVLDPVVPLRVKWLEDQIKSLDKKFSWEMPAAKFSENKKIEEFLRGPEQSMTTKGVEKFKEFQEAKNYAAKHTPKEQVECSFELEAAEIDGNSFVAITKTRDCFLAQQKMLVNHQKELHRLKEQFGEVLSVDGAEKKRARADK</sequence>